<protein>
    <submittedName>
        <fullName evidence="1">Uncharacterized protein</fullName>
    </submittedName>
</protein>
<proteinExistence type="predicted"/>
<dbReference type="EMBL" id="JASBWT010000020">
    <property type="protein sequence ID" value="KAJ9096062.1"/>
    <property type="molecule type" value="Genomic_DNA"/>
</dbReference>
<dbReference type="Proteomes" id="UP001227268">
    <property type="component" value="Unassembled WGS sequence"/>
</dbReference>
<accession>A0ACC2VBW6</accession>
<sequence length="598" mass="67406">MPDWRKSYDDGAAAYKAKDFHKAIRLLNESLNLGGKRFCVLDARAAAFEKLKDYEKAMKDCRACIVLDPKSNKPYFRAARICEIQGSQEKTLRFLEHGIQATPPAQAKPYLEKLAALQKAVERSQPQTTRIDPITVLPEELLAHIFEMAIEDGHPDMPIRLSWVSHNWREMTTNCPFLWRRISLNGTNYSQCMKRLRVFGQRGQGKLSHIRVDPLPQKAISEFANTLRPYLRHAQTIKYGAVSIDNVQQFTEELQGACHHLQLLWVYAKSTTLYERDVPPLSRKLHLGLSATGTESKLCSIKLEGLPLGRVSTSTGSAGPIYDNLETLILDHCKIEPSVVATEGDDAPTPKDIVHSTCDHAKNLRHLEVRIGGGWRSMPREYVGPALHLPNLQVLVIPPPEVWAINVEVPQIRKLAFSKTPYTTESGVAGLLPSLKQLASLQVPVAKLEVLEVAVEDRDNQAALRSWLMRLANLKELAIVSQSGCQEDVVSWGNNLDLIRSMLEAVNNKVVTVLHGRPEWCPQMHSLRLVRCLVPGRELMEYVKARKSSSQLATIKDLTLDHCSTLPTEAETWLQRNVENFKIVKPRPMSAGWRDKFR</sequence>
<evidence type="ECO:0000313" key="2">
    <source>
        <dbReference type="Proteomes" id="UP001227268"/>
    </source>
</evidence>
<gene>
    <name evidence="1" type="ORF">QFC21_005427</name>
</gene>
<organism evidence="1 2">
    <name type="scientific">Naganishia friedmannii</name>
    <dbReference type="NCBI Taxonomy" id="89922"/>
    <lineage>
        <taxon>Eukaryota</taxon>
        <taxon>Fungi</taxon>
        <taxon>Dikarya</taxon>
        <taxon>Basidiomycota</taxon>
        <taxon>Agaricomycotina</taxon>
        <taxon>Tremellomycetes</taxon>
        <taxon>Filobasidiales</taxon>
        <taxon>Filobasidiaceae</taxon>
        <taxon>Naganishia</taxon>
    </lineage>
</organism>
<comment type="caution">
    <text evidence="1">The sequence shown here is derived from an EMBL/GenBank/DDBJ whole genome shotgun (WGS) entry which is preliminary data.</text>
</comment>
<reference evidence="1" key="1">
    <citation type="submission" date="2023-04" db="EMBL/GenBank/DDBJ databases">
        <title>Draft Genome sequencing of Naganishia species isolated from polar environments using Oxford Nanopore Technology.</title>
        <authorList>
            <person name="Leo P."/>
            <person name="Venkateswaran K."/>
        </authorList>
    </citation>
    <scope>NUCLEOTIDE SEQUENCE</scope>
    <source>
        <strain evidence="1">MNA-CCFEE 5423</strain>
    </source>
</reference>
<keyword evidence="2" id="KW-1185">Reference proteome</keyword>
<evidence type="ECO:0000313" key="1">
    <source>
        <dbReference type="EMBL" id="KAJ9096062.1"/>
    </source>
</evidence>
<name>A0ACC2VBW6_9TREE</name>